<dbReference type="eggNOG" id="COG2261">
    <property type="taxonomic scope" value="Bacteria"/>
</dbReference>
<evidence type="ECO:0000256" key="5">
    <source>
        <dbReference type="ARBA" id="ARBA00022989"/>
    </source>
</evidence>
<keyword evidence="9" id="KW-1185">Reference proteome</keyword>
<keyword evidence="5 7" id="KW-1133">Transmembrane helix</keyword>
<comment type="subcellular location">
    <subcellularLocation>
        <location evidence="1">Cell membrane</location>
        <topology evidence="1">Multi-pass membrane protein</topology>
    </subcellularLocation>
</comment>
<evidence type="ECO:0000256" key="7">
    <source>
        <dbReference type="SAM" id="Phobius"/>
    </source>
</evidence>
<evidence type="ECO:0000256" key="2">
    <source>
        <dbReference type="ARBA" id="ARBA00011006"/>
    </source>
</evidence>
<evidence type="ECO:0000313" key="8">
    <source>
        <dbReference type="EMBL" id="EGC81683.1"/>
    </source>
</evidence>
<evidence type="ECO:0000313" key="9">
    <source>
        <dbReference type="Proteomes" id="UP000005286"/>
    </source>
</evidence>
<dbReference type="InterPro" id="IPR007341">
    <property type="entry name" value="Transgly_assoc"/>
</dbReference>
<comment type="caution">
    <text evidence="8">The sequence shown here is derived from an EMBL/GenBank/DDBJ whole genome shotgun (WGS) entry which is preliminary data.</text>
</comment>
<comment type="similarity">
    <text evidence="2">Belongs to the UPF0410 family.</text>
</comment>
<dbReference type="AlphaFoldDB" id="F0GWU6"/>
<reference evidence="8 9" key="1">
    <citation type="submission" date="2011-01" db="EMBL/GenBank/DDBJ databases">
        <authorList>
            <person name="Durkin A.S."/>
            <person name="Madupu R."/>
            <person name="Torralba M."/>
            <person name="Gillis M."/>
            <person name="Methe B."/>
            <person name="Sutton G."/>
            <person name="Nelson K.E."/>
        </authorList>
    </citation>
    <scope>NUCLEOTIDE SEQUENCE [LARGE SCALE GENOMIC DNA]</scope>
    <source>
        <strain evidence="8 9">ACS-065-V-Col13</strain>
    </source>
</reference>
<dbReference type="PANTHER" id="PTHR33884">
    <property type="entry name" value="UPF0410 PROTEIN YMGE"/>
    <property type="match status" value="1"/>
</dbReference>
<dbReference type="Proteomes" id="UP000005286">
    <property type="component" value="Unassembled WGS sequence"/>
</dbReference>
<organism evidence="8 9">
    <name type="scientific">Anaerococcus prevotii ACS-065-V-Col13</name>
    <dbReference type="NCBI Taxonomy" id="879305"/>
    <lineage>
        <taxon>Bacteria</taxon>
        <taxon>Bacillati</taxon>
        <taxon>Bacillota</taxon>
        <taxon>Tissierellia</taxon>
        <taxon>Tissierellales</taxon>
        <taxon>Peptoniphilaceae</taxon>
        <taxon>Anaerococcus</taxon>
    </lineage>
</organism>
<dbReference type="EMBL" id="AEXM01000028">
    <property type="protein sequence ID" value="EGC81683.1"/>
    <property type="molecule type" value="Genomic_DNA"/>
</dbReference>
<keyword evidence="3" id="KW-1003">Cell membrane</keyword>
<dbReference type="Pfam" id="PF04226">
    <property type="entry name" value="Transgly_assoc"/>
    <property type="match status" value="1"/>
</dbReference>
<evidence type="ECO:0000256" key="3">
    <source>
        <dbReference type="ARBA" id="ARBA00022475"/>
    </source>
</evidence>
<protein>
    <submittedName>
        <fullName evidence="8">Transglycosylase associated protein</fullName>
    </submittedName>
</protein>
<feature type="transmembrane region" description="Helical" evidence="7">
    <location>
        <begin position="62"/>
        <end position="83"/>
    </location>
</feature>
<keyword evidence="4 7" id="KW-0812">Transmembrane</keyword>
<evidence type="ECO:0000256" key="4">
    <source>
        <dbReference type="ARBA" id="ARBA00022692"/>
    </source>
</evidence>
<feature type="transmembrane region" description="Helical" evidence="7">
    <location>
        <begin position="32"/>
        <end position="50"/>
    </location>
</feature>
<dbReference type="PANTHER" id="PTHR33884:SF3">
    <property type="entry name" value="UPF0410 PROTEIN YMGE"/>
    <property type="match status" value="1"/>
</dbReference>
<dbReference type="GO" id="GO:0005886">
    <property type="term" value="C:plasma membrane"/>
    <property type="evidence" value="ECO:0007669"/>
    <property type="project" value="UniProtKB-SubCell"/>
</dbReference>
<feature type="transmembrane region" description="Helical" evidence="7">
    <location>
        <begin position="6"/>
        <end position="25"/>
    </location>
</feature>
<accession>F0GWU6</accession>
<evidence type="ECO:0000256" key="6">
    <source>
        <dbReference type="ARBA" id="ARBA00023136"/>
    </source>
</evidence>
<sequence length="88" mass="9162">MGQYGIIASIIIGAIAGWIASKIMGKDAQMGGFANIIVGILGGGIGNWLFMKLFNSSATNLAMQIIYAVIGAVILLFIVGKIMDASKK</sequence>
<gene>
    <name evidence="8" type="ORF">HMPREF9290_0595</name>
</gene>
<dbReference type="RefSeq" id="WP_004835262.1">
    <property type="nucleotide sequence ID" value="NZ_AEXM01000028.1"/>
</dbReference>
<dbReference type="PATRIC" id="fig|879305.3.peg.1284"/>
<evidence type="ECO:0000256" key="1">
    <source>
        <dbReference type="ARBA" id="ARBA00004651"/>
    </source>
</evidence>
<dbReference type="STRING" id="879305.HMPREF9290_0595"/>
<keyword evidence="6 7" id="KW-0472">Membrane</keyword>
<proteinExistence type="inferred from homology"/>
<name>F0GWU6_9FIRM</name>